<dbReference type="InterPro" id="IPR050960">
    <property type="entry name" value="AB_hydrolase_4_sf"/>
</dbReference>
<dbReference type="AlphaFoldDB" id="A0A1Y1S5J5"/>
<dbReference type="SUPFAM" id="SSF53474">
    <property type="entry name" value="alpha/beta-Hydrolases"/>
    <property type="match status" value="1"/>
</dbReference>
<dbReference type="InterPro" id="IPR012020">
    <property type="entry name" value="ABHD4"/>
</dbReference>
<dbReference type="PANTHER" id="PTHR10794">
    <property type="entry name" value="ABHYDROLASE DOMAIN-CONTAINING PROTEIN"/>
    <property type="match status" value="1"/>
</dbReference>
<proteinExistence type="inferred from homology"/>
<dbReference type="PIRSF" id="PIRSF005211">
    <property type="entry name" value="Ab_hydro_YheT"/>
    <property type="match status" value="1"/>
</dbReference>
<evidence type="ECO:0000256" key="2">
    <source>
        <dbReference type="PIRSR" id="PIRSR005211-1"/>
    </source>
</evidence>
<feature type="active site" description="Charge relay system" evidence="2">
    <location>
        <position position="163"/>
    </location>
</feature>
<reference evidence="3 4" key="1">
    <citation type="journal article" date="2017" name="Environ. Microbiol.">
        <title>Decay of the glycolytic pathway and adaptation to intranuclear parasitism within Enterocytozoonidae microsporidia.</title>
        <authorList>
            <person name="Wiredu Boakye D."/>
            <person name="Jaroenlak P."/>
            <person name="Prachumwat A."/>
            <person name="Williams T.A."/>
            <person name="Bateman K.S."/>
            <person name="Itsathitphaisarn O."/>
            <person name="Sritunyalucksana K."/>
            <person name="Paszkiewicz K.H."/>
            <person name="Moore K.A."/>
            <person name="Stentiford G.D."/>
            <person name="Williams B.A."/>
        </authorList>
    </citation>
    <scope>NUCLEOTIDE SEQUENCE [LARGE SCALE GENOMIC DNA]</scope>
    <source>
        <strain evidence="3 4">GB1</strain>
    </source>
</reference>
<evidence type="ECO:0000256" key="1">
    <source>
        <dbReference type="ARBA" id="ARBA00010884"/>
    </source>
</evidence>
<evidence type="ECO:0000313" key="3">
    <source>
        <dbReference type="EMBL" id="ORD93673.1"/>
    </source>
</evidence>
<dbReference type="PANTHER" id="PTHR10794:SF45">
    <property type="entry name" value="MONOACYLGLYCEROL LIPASE ABHD2"/>
    <property type="match status" value="1"/>
</dbReference>
<evidence type="ECO:0000313" key="4">
    <source>
        <dbReference type="Proteomes" id="UP000192639"/>
    </source>
</evidence>
<dbReference type="InterPro" id="IPR029058">
    <property type="entry name" value="AB_hydrolase_fold"/>
</dbReference>
<accession>A0A1Y1S5J5</accession>
<name>A0A1Y1S5J5_9MICR</name>
<dbReference type="VEuPathDB" id="MicrosporidiaDB:ECANGB1_1782"/>
<dbReference type="GO" id="GO:0008126">
    <property type="term" value="F:acetylesterase activity"/>
    <property type="evidence" value="ECO:0007669"/>
    <property type="project" value="TreeGrafter"/>
</dbReference>
<dbReference type="GO" id="GO:0047372">
    <property type="term" value="F:monoacylglycerol lipase activity"/>
    <property type="evidence" value="ECO:0007669"/>
    <property type="project" value="TreeGrafter"/>
</dbReference>
<dbReference type="GO" id="GO:0051792">
    <property type="term" value="P:medium-chain fatty acid biosynthetic process"/>
    <property type="evidence" value="ECO:0007669"/>
    <property type="project" value="TreeGrafter"/>
</dbReference>
<dbReference type="GO" id="GO:0046464">
    <property type="term" value="P:acylglycerol catabolic process"/>
    <property type="evidence" value="ECO:0007669"/>
    <property type="project" value="TreeGrafter"/>
</dbReference>
<protein>
    <submittedName>
        <fullName evidence="3">ABHD2</fullName>
    </submittedName>
</protein>
<organism evidence="3 4">
    <name type="scientific">Enterospora canceri</name>
    <dbReference type="NCBI Taxonomy" id="1081671"/>
    <lineage>
        <taxon>Eukaryota</taxon>
        <taxon>Fungi</taxon>
        <taxon>Fungi incertae sedis</taxon>
        <taxon>Microsporidia</taxon>
        <taxon>Enterocytozoonidae</taxon>
        <taxon>Enterospora</taxon>
    </lineage>
</organism>
<gene>
    <name evidence="3" type="primary">ABHD2</name>
    <name evidence="3" type="ORF">ECANGB1_1782</name>
</gene>
<feature type="active site" description="Charge relay system" evidence="2">
    <location>
        <position position="319"/>
    </location>
</feature>
<dbReference type="OrthoDB" id="5954035at2759"/>
<feature type="active site" description="Charge relay system" evidence="2">
    <location>
        <position position="291"/>
    </location>
</feature>
<keyword evidence="4" id="KW-1185">Reference proteome</keyword>
<comment type="caution">
    <text evidence="3">The sequence shown here is derived from an EMBL/GenBank/DDBJ whole genome shotgun (WGS) entry which is preliminary data.</text>
</comment>
<sequence length="345" mass="38814">MVVAYAYGIKKPAIFTTNKAIAAIMPSYTIPLFFLNIGFLQSTIPLFTRGRILNEARKRTLKLCLDEAEINVDIFENSNGSKTALNVVLVPGLHGTSRSRYVVDAANFMLKKYCRVFVIHARGVLGLLKSNRYSHVGHTEDLLCLTEHIIGSYTNQVFFIGFSQGANVVTKFLGEFDSSRIVGGISVCNPFNFKNLENLVLTGGICNRIGHRAVVYVLKKHLHEIFPNNLKFNMEQTRISKLTTCTEVTAKLIEMDFIDTTDIETFLHQNSSEFYIEKIKKPFLFINAVDDPIIPEGVIPKQKILKNSMTGLITLHGGHLGFKSFFMTSTLETIMDQFAKQLKLF</sequence>
<dbReference type="EMBL" id="LWDP01000056">
    <property type="protein sequence ID" value="ORD93673.1"/>
    <property type="molecule type" value="Genomic_DNA"/>
</dbReference>
<dbReference type="GO" id="GO:0051793">
    <property type="term" value="P:medium-chain fatty acid catabolic process"/>
    <property type="evidence" value="ECO:0007669"/>
    <property type="project" value="TreeGrafter"/>
</dbReference>
<dbReference type="Gene3D" id="3.40.50.1820">
    <property type="entry name" value="alpha/beta hydrolase"/>
    <property type="match status" value="1"/>
</dbReference>
<dbReference type="Proteomes" id="UP000192639">
    <property type="component" value="Unassembled WGS sequence"/>
</dbReference>
<comment type="similarity">
    <text evidence="1">Belongs to the AB hydrolase superfamily. AB hydrolase 4 family.</text>
</comment>